<proteinExistence type="predicted"/>
<dbReference type="Proteomes" id="UP000464954">
    <property type="component" value="Chromosome"/>
</dbReference>
<dbReference type="AlphaFoldDB" id="A0A6P1MAP5"/>
<reference evidence="1 2" key="1">
    <citation type="submission" date="2020-01" db="EMBL/GenBank/DDBJ databases">
        <title>Ponticoccus aerotolerans gen. nov., sp. nov., an anaerobic bacterium and proposal of Ponticoccusceae fam. nov., Ponticoccusles ord. nov. and Ponticoccuse classis nov. in the phylum Kiritimatiellaeota.</title>
        <authorList>
            <person name="Zhou L.Y."/>
            <person name="Du Z.J."/>
        </authorList>
    </citation>
    <scope>NUCLEOTIDE SEQUENCE [LARGE SCALE GENOMIC DNA]</scope>
    <source>
        <strain evidence="1 2">S-5007</strain>
    </source>
</reference>
<dbReference type="RefSeq" id="WP_160628806.1">
    <property type="nucleotide sequence ID" value="NZ_CP047593.1"/>
</dbReference>
<evidence type="ECO:0000313" key="1">
    <source>
        <dbReference type="EMBL" id="QHI69624.1"/>
    </source>
</evidence>
<dbReference type="SUPFAM" id="SSF52833">
    <property type="entry name" value="Thioredoxin-like"/>
    <property type="match status" value="1"/>
</dbReference>
<sequence length="131" mass="14875">MTKPYKIKVFGKPGCAKCKTLNQRLDKLLTQEEWSDFEKEYCDVETVEGLVAFASAECINPQRIPAMLVTRREEHTGRYDPVPTRDPKPMDEICGKSRLYQYVGLQTDYTPAGKGIISPKMITTVLNEARS</sequence>
<evidence type="ECO:0008006" key="3">
    <source>
        <dbReference type="Google" id="ProtNLM"/>
    </source>
</evidence>
<protein>
    <recommendedName>
        <fullName evidence="3">Glutaredoxin</fullName>
    </recommendedName>
</protein>
<name>A0A6P1MAP5_9BACT</name>
<dbReference type="Gene3D" id="3.40.30.10">
    <property type="entry name" value="Glutaredoxin"/>
    <property type="match status" value="1"/>
</dbReference>
<evidence type="ECO:0000313" key="2">
    <source>
        <dbReference type="Proteomes" id="UP000464954"/>
    </source>
</evidence>
<dbReference type="EMBL" id="CP047593">
    <property type="protein sequence ID" value="QHI69624.1"/>
    <property type="molecule type" value="Genomic_DNA"/>
</dbReference>
<organism evidence="1 2">
    <name type="scientific">Tichowtungia aerotolerans</name>
    <dbReference type="NCBI Taxonomy" id="2697043"/>
    <lineage>
        <taxon>Bacteria</taxon>
        <taxon>Pseudomonadati</taxon>
        <taxon>Kiritimatiellota</taxon>
        <taxon>Tichowtungiia</taxon>
        <taxon>Tichowtungiales</taxon>
        <taxon>Tichowtungiaceae</taxon>
        <taxon>Tichowtungia</taxon>
    </lineage>
</organism>
<dbReference type="InterPro" id="IPR036249">
    <property type="entry name" value="Thioredoxin-like_sf"/>
</dbReference>
<dbReference type="KEGG" id="taer:GT409_09190"/>
<accession>A0A6P1MAP5</accession>
<gene>
    <name evidence="1" type="ORF">GT409_09190</name>
</gene>
<keyword evidence="2" id="KW-1185">Reference proteome</keyword>